<evidence type="ECO:0000313" key="4">
    <source>
        <dbReference type="EMBL" id="ABK17102.1"/>
    </source>
</evidence>
<dbReference type="Gene3D" id="3.40.190.10">
    <property type="entry name" value="Periplasmic binding protein-like II"/>
    <property type="match status" value="1"/>
</dbReference>
<dbReference type="Proteomes" id="UP000001784">
    <property type="component" value="Chromosome"/>
</dbReference>
<dbReference type="PIRSF" id="PIRSF002741">
    <property type="entry name" value="MppA"/>
    <property type="match status" value="1"/>
</dbReference>
<reference evidence="4 5" key="1">
    <citation type="submission" date="2006-10" db="EMBL/GenBank/DDBJ databases">
        <title>Complete sequence of Syntrophobacter fumaroxidans MPOB.</title>
        <authorList>
            <consortium name="US DOE Joint Genome Institute"/>
            <person name="Copeland A."/>
            <person name="Lucas S."/>
            <person name="Lapidus A."/>
            <person name="Barry K."/>
            <person name="Detter J.C."/>
            <person name="Glavina del Rio T."/>
            <person name="Hammon N."/>
            <person name="Israni S."/>
            <person name="Pitluck S."/>
            <person name="Goltsman E.G."/>
            <person name="Martinez M."/>
            <person name="Schmutz J."/>
            <person name="Larimer F."/>
            <person name="Land M."/>
            <person name="Hauser L."/>
            <person name="Kyrpides N."/>
            <person name="Kim E."/>
            <person name="Boone D.R."/>
            <person name="Brockman F."/>
            <person name="Culley D."/>
            <person name="Ferry J."/>
            <person name="Gunsalus R."/>
            <person name="McInerney M.J."/>
            <person name="Morrison M."/>
            <person name="Plugge C."/>
            <person name="Rohlin L."/>
            <person name="Scholten J."/>
            <person name="Sieber J."/>
            <person name="Stams A.J.M."/>
            <person name="Worm P."/>
            <person name="Henstra A.M."/>
            <person name="Richardson P."/>
        </authorList>
    </citation>
    <scope>NUCLEOTIDE SEQUENCE [LARGE SCALE GENOMIC DNA]</scope>
    <source>
        <strain evidence="5">DSM 10017 / MPOB</strain>
    </source>
</reference>
<keyword evidence="5" id="KW-1185">Reference proteome</keyword>
<dbReference type="GO" id="GO:0030288">
    <property type="term" value="C:outer membrane-bounded periplasmic space"/>
    <property type="evidence" value="ECO:0007669"/>
    <property type="project" value="UniProtKB-ARBA"/>
</dbReference>
<proteinExistence type="inferred from homology"/>
<evidence type="ECO:0000313" key="5">
    <source>
        <dbReference type="Proteomes" id="UP000001784"/>
    </source>
</evidence>
<dbReference type="OrthoDB" id="9772924at2"/>
<dbReference type="SUPFAM" id="SSF53850">
    <property type="entry name" value="Periplasmic binding protein-like II"/>
    <property type="match status" value="1"/>
</dbReference>
<dbReference type="KEGG" id="sfu:Sfum_1411"/>
<dbReference type="Gene3D" id="3.90.76.10">
    <property type="entry name" value="Dipeptide-binding Protein, Domain 1"/>
    <property type="match status" value="1"/>
</dbReference>
<evidence type="ECO:0000256" key="2">
    <source>
        <dbReference type="ARBA" id="ARBA00022729"/>
    </source>
</evidence>
<dbReference type="EMBL" id="CP000478">
    <property type="protein sequence ID" value="ABK17102.1"/>
    <property type="molecule type" value="Genomic_DNA"/>
</dbReference>
<sequence precursor="true">MKKSKRREIHASRDGRTIAGRMAIFLSLLLLFAWQAVSGDVAAAADPVPVDGDWVIGNLGSEPPTLNPITSTDLSASTIQEYIYETLIRRNPETMKLEPLLAESWQVAEDHLTYTFHLRKNIAWADGQPFTARDIRYSFDRIRDPAVDAAHLRNYYQDIERLEVLDDHTVRFHYRIPYFLALQFCGGIPIVPVHLFKPGEDFNKHPIARSPVGTGPYRLLHWRTGEEIVLVRNEAYWGVRPHLDRLVFKIIPDPTVALHVLKQGGLDVSGLLPIQWVKQTQSERFQEMFRKLKYYTPRYNYVGWNMKRPLFADRRVRVAMTMLIDRETILRRVLFGFGTVVSGTFYVNSPEYNRNIKPWPYDPAAALALLEQAGWKRRDGNGPLEKDGTPFQFEFILPAGSKIGEQIATMFQENLKQVGIRMEIRKLEWAVFIQKIDSRNFDACTLGWSLGWESDPYQIWHSSMAEKGSNFVGFRNEEADRIIEAARQEFDPEKRYRLYHRFGEILHEEQPYTFLFTTETLAAVARRFENVKVYAMGPERKEWWVPKALQKYPIVRKPE</sequence>
<dbReference type="InterPro" id="IPR030678">
    <property type="entry name" value="Peptide/Ni-bd"/>
</dbReference>
<dbReference type="FunCoup" id="A0LI50">
    <property type="interactions" value="231"/>
</dbReference>
<dbReference type="Pfam" id="PF00496">
    <property type="entry name" value="SBP_bac_5"/>
    <property type="match status" value="1"/>
</dbReference>
<comment type="similarity">
    <text evidence="1">Belongs to the bacterial solute-binding protein 5 family.</text>
</comment>
<dbReference type="GO" id="GO:1904680">
    <property type="term" value="F:peptide transmembrane transporter activity"/>
    <property type="evidence" value="ECO:0007669"/>
    <property type="project" value="TreeGrafter"/>
</dbReference>
<dbReference type="GO" id="GO:0015833">
    <property type="term" value="P:peptide transport"/>
    <property type="evidence" value="ECO:0007669"/>
    <property type="project" value="TreeGrafter"/>
</dbReference>
<protein>
    <submittedName>
        <fullName evidence="4">Extracellular solute-binding protein, family 5</fullName>
    </submittedName>
</protein>
<feature type="domain" description="Solute-binding protein family 5" evidence="3">
    <location>
        <begin position="96"/>
        <end position="462"/>
    </location>
</feature>
<dbReference type="STRING" id="335543.Sfum_1411"/>
<dbReference type="eggNOG" id="COG0747">
    <property type="taxonomic scope" value="Bacteria"/>
</dbReference>
<evidence type="ECO:0000259" key="3">
    <source>
        <dbReference type="Pfam" id="PF00496"/>
    </source>
</evidence>
<dbReference type="InterPro" id="IPR039424">
    <property type="entry name" value="SBP_5"/>
</dbReference>
<name>A0LI50_SYNFM</name>
<dbReference type="AlphaFoldDB" id="A0LI50"/>
<gene>
    <name evidence="4" type="ordered locus">Sfum_1411</name>
</gene>
<dbReference type="HOGENOM" id="CLU_017028_8_6_7"/>
<accession>A0LI50</accession>
<dbReference type="PANTHER" id="PTHR30290">
    <property type="entry name" value="PERIPLASMIC BINDING COMPONENT OF ABC TRANSPORTER"/>
    <property type="match status" value="1"/>
</dbReference>
<dbReference type="CDD" id="cd08514">
    <property type="entry name" value="PBP2_AppA_like"/>
    <property type="match status" value="1"/>
</dbReference>
<keyword evidence="2" id="KW-0732">Signal</keyword>
<dbReference type="InterPro" id="IPR000914">
    <property type="entry name" value="SBP_5_dom"/>
</dbReference>
<dbReference type="InParanoid" id="A0LI50"/>
<dbReference type="GO" id="GO:0043190">
    <property type="term" value="C:ATP-binding cassette (ABC) transporter complex"/>
    <property type="evidence" value="ECO:0007669"/>
    <property type="project" value="InterPro"/>
</dbReference>
<evidence type="ECO:0000256" key="1">
    <source>
        <dbReference type="ARBA" id="ARBA00005695"/>
    </source>
</evidence>
<organism evidence="4 5">
    <name type="scientific">Syntrophobacter fumaroxidans (strain DSM 10017 / MPOB)</name>
    <dbReference type="NCBI Taxonomy" id="335543"/>
    <lineage>
        <taxon>Bacteria</taxon>
        <taxon>Pseudomonadati</taxon>
        <taxon>Thermodesulfobacteriota</taxon>
        <taxon>Syntrophobacteria</taxon>
        <taxon>Syntrophobacterales</taxon>
        <taxon>Syntrophobacteraceae</taxon>
        <taxon>Syntrophobacter</taxon>
    </lineage>
</organism>
<dbReference type="PANTHER" id="PTHR30290:SF38">
    <property type="entry name" value="D,D-DIPEPTIDE-BINDING PERIPLASMIC PROTEIN DDPA-RELATED"/>
    <property type="match status" value="1"/>
</dbReference>
<dbReference type="Gene3D" id="3.10.105.10">
    <property type="entry name" value="Dipeptide-binding Protein, Domain 3"/>
    <property type="match status" value="1"/>
</dbReference>
<dbReference type="RefSeq" id="WP_011698273.1">
    <property type="nucleotide sequence ID" value="NC_008554.1"/>
</dbReference>